<organism evidence="2 3">
    <name type="scientific">Lachnellula suecica</name>
    <dbReference type="NCBI Taxonomy" id="602035"/>
    <lineage>
        <taxon>Eukaryota</taxon>
        <taxon>Fungi</taxon>
        <taxon>Dikarya</taxon>
        <taxon>Ascomycota</taxon>
        <taxon>Pezizomycotina</taxon>
        <taxon>Leotiomycetes</taxon>
        <taxon>Helotiales</taxon>
        <taxon>Lachnaceae</taxon>
        <taxon>Lachnellula</taxon>
    </lineage>
</organism>
<feature type="region of interest" description="Disordered" evidence="1">
    <location>
        <begin position="623"/>
        <end position="661"/>
    </location>
</feature>
<evidence type="ECO:0000313" key="2">
    <source>
        <dbReference type="EMBL" id="TVY67458.1"/>
    </source>
</evidence>
<dbReference type="PANTHER" id="PTHR36847:SF1">
    <property type="entry name" value="AMIDOLIGASE ENZYME"/>
    <property type="match status" value="1"/>
</dbReference>
<dbReference type="OrthoDB" id="412402at2759"/>
<dbReference type="AlphaFoldDB" id="A0A8T9C1E9"/>
<feature type="compositionally biased region" description="Low complexity" evidence="1">
    <location>
        <begin position="427"/>
        <end position="438"/>
    </location>
</feature>
<dbReference type="EMBL" id="QGMK01001553">
    <property type="protein sequence ID" value="TVY67458.1"/>
    <property type="molecule type" value="Genomic_DNA"/>
</dbReference>
<feature type="region of interest" description="Disordered" evidence="1">
    <location>
        <begin position="132"/>
        <end position="171"/>
    </location>
</feature>
<dbReference type="InterPro" id="IPR022025">
    <property type="entry name" value="Amidoligase_2"/>
</dbReference>
<dbReference type="Pfam" id="PF12224">
    <property type="entry name" value="Amidoligase_2"/>
    <property type="match status" value="1"/>
</dbReference>
<feature type="region of interest" description="Disordered" evidence="1">
    <location>
        <begin position="398"/>
        <end position="507"/>
    </location>
</feature>
<sequence>MDAYKGLTFGVEFEVAWAYFDQDKVDNPDPSETRKTTFELIEQDYWGSNKIDEPVLPLEFVSPAFYFTPDALKAVEDVLGLMTSTYVMNVNKSCGLHVHIGQARNGFKFDTLRKLTSFLFAFTPQLNTLHPTARQDISGDTPGQRGYSYAGSFRENSRMETRRRPTHKSRPTPLQVIARLLSAENTVDLLHLIQRDTGERYMSYNFSMLQEMAAGGDDDGLKPTIEFRQHEGSLDVASVIAWIQTVAGIVDFCMTSSTATSMKLLNVVIEHETWEKLGDGLDDEREAKLGPILADRDFTAIHLLEALKLWGPALHYTKKGLFRHEMKKSTKEKTEMWQYEKTPPADPAELAQTVLMRETWDALQAASKALSLTDTSPHHWTWDPANPLWPKHESIMDEGVDTDLSSPEGSVPDESSHDSDDYDDSSSGDSNVSDHSNSTGRDSNTSDVKSDRSGTDSDDEDEGDIPPGGGQGGITSDPPAKTPSPAPSNATSSIIAPSDISNSSSDEASISSSRLQSFSDLATAEIAAINVEIDDLVAHPALEAPAASTDNSGDDTLAWLAAQNPNANTGLSEVEHRQRLWSLRETAAHLLEMINDEDLGELGNDARWRARVAARMFVGPQDIEGVADPFKGGERGTKGASSSEVNPGTSEAHQSDAESDA</sequence>
<evidence type="ECO:0008006" key="4">
    <source>
        <dbReference type="Google" id="ProtNLM"/>
    </source>
</evidence>
<dbReference type="Proteomes" id="UP000469558">
    <property type="component" value="Unassembled WGS sequence"/>
</dbReference>
<evidence type="ECO:0000313" key="3">
    <source>
        <dbReference type="Proteomes" id="UP000469558"/>
    </source>
</evidence>
<name>A0A8T9C1E9_9HELO</name>
<protein>
    <recommendedName>
        <fullName evidence="4">Amidoligase enzyme</fullName>
    </recommendedName>
</protein>
<reference evidence="2 3" key="1">
    <citation type="submission" date="2018-05" db="EMBL/GenBank/DDBJ databases">
        <title>Genome sequencing and assembly of the regulated plant pathogen Lachnellula willkommii and related sister species for the development of diagnostic species identification markers.</title>
        <authorList>
            <person name="Giroux E."/>
            <person name="Bilodeau G."/>
        </authorList>
    </citation>
    <scope>NUCLEOTIDE SEQUENCE [LARGE SCALE GENOMIC DNA]</scope>
    <source>
        <strain evidence="2 3">CBS 268.59</strain>
    </source>
</reference>
<feature type="compositionally biased region" description="Polar residues" evidence="1">
    <location>
        <begin position="639"/>
        <end position="652"/>
    </location>
</feature>
<evidence type="ECO:0000256" key="1">
    <source>
        <dbReference type="SAM" id="MobiDB-lite"/>
    </source>
</evidence>
<comment type="caution">
    <text evidence="2">The sequence shown here is derived from an EMBL/GenBank/DDBJ whole genome shotgun (WGS) entry which is preliminary data.</text>
</comment>
<feature type="compositionally biased region" description="Low complexity" evidence="1">
    <location>
        <begin position="487"/>
        <end position="507"/>
    </location>
</feature>
<gene>
    <name evidence="2" type="ORF">LSUE1_G009777</name>
</gene>
<proteinExistence type="predicted"/>
<keyword evidence="3" id="KW-1185">Reference proteome</keyword>
<dbReference type="PANTHER" id="PTHR36847">
    <property type="entry name" value="AMIDOLIGASE ENZYME"/>
    <property type="match status" value="1"/>
</dbReference>
<accession>A0A8T9C1E9</accession>